<feature type="domain" description="YjiS-like" evidence="1">
    <location>
        <begin position="33"/>
        <end position="60"/>
    </location>
</feature>
<dbReference type="EMBL" id="FNUZ01000002">
    <property type="protein sequence ID" value="SEG04536.1"/>
    <property type="molecule type" value="Genomic_DNA"/>
</dbReference>
<organism evidence="2 3">
    <name type="scientific">Thalassococcus halodurans</name>
    <dbReference type="NCBI Taxonomy" id="373675"/>
    <lineage>
        <taxon>Bacteria</taxon>
        <taxon>Pseudomonadati</taxon>
        <taxon>Pseudomonadota</taxon>
        <taxon>Alphaproteobacteria</taxon>
        <taxon>Rhodobacterales</taxon>
        <taxon>Roseobacteraceae</taxon>
        <taxon>Thalassococcus</taxon>
    </lineage>
</organism>
<accession>A0A1H5WZV5</accession>
<dbReference type="InterPro" id="IPR009506">
    <property type="entry name" value="YjiS-like"/>
</dbReference>
<name>A0A1H5WZV5_9RHOB</name>
<reference evidence="2 3" key="1">
    <citation type="submission" date="2016-10" db="EMBL/GenBank/DDBJ databases">
        <authorList>
            <person name="de Groot N.N."/>
        </authorList>
    </citation>
    <scope>NUCLEOTIDE SEQUENCE [LARGE SCALE GENOMIC DNA]</scope>
    <source>
        <strain evidence="2 3">DSM 26915</strain>
    </source>
</reference>
<sequence>MSATPHAAHIAFLGAEPRLAPMASFALTAAVVITKWSQNARTRRALAQLDGHLLDDIGVDPRAAHREARRMFWQD</sequence>
<protein>
    <submittedName>
        <fullName evidence="2">Uncharacterized conserved protein YjiS, DUF1127 family</fullName>
    </submittedName>
</protein>
<dbReference type="RefSeq" id="WP_103909963.1">
    <property type="nucleotide sequence ID" value="NZ_FNUZ01000002.1"/>
</dbReference>
<dbReference type="AlphaFoldDB" id="A0A1H5WZV5"/>
<evidence type="ECO:0000313" key="3">
    <source>
        <dbReference type="Proteomes" id="UP000236752"/>
    </source>
</evidence>
<dbReference type="Proteomes" id="UP000236752">
    <property type="component" value="Unassembled WGS sequence"/>
</dbReference>
<keyword evidence="3" id="KW-1185">Reference proteome</keyword>
<proteinExistence type="predicted"/>
<evidence type="ECO:0000259" key="1">
    <source>
        <dbReference type="Pfam" id="PF06568"/>
    </source>
</evidence>
<evidence type="ECO:0000313" key="2">
    <source>
        <dbReference type="EMBL" id="SEG04536.1"/>
    </source>
</evidence>
<dbReference type="Pfam" id="PF06568">
    <property type="entry name" value="YjiS-like"/>
    <property type="match status" value="1"/>
</dbReference>
<gene>
    <name evidence="2" type="ORF">SAMN04488045_1645</name>
</gene>
<dbReference type="OrthoDB" id="8005167at2"/>